<protein>
    <submittedName>
        <fullName evidence="1">Uncharacterized protein</fullName>
    </submittedName>
</protein>
<evidence type="ECO:0000313" key="2">
    <source>
        <dbReference type="Proteomes" id="UP001432322"/>
    </source>
</evidence>
<proteinExistence type="predicted"/>
<dbReference type="AlphaFoldDB" id="A0AAV5WJP4"/>
<reference evidence="1" key="1">
    <citation type="submission" date="2023-10" db="EMBL/GenBank/DDBJ databases">
        <title>Genome assembly of Pristionchus species.</title>
        <authorList>
            <person name="Yoshida K."/>
            <person name="Sommer R.J."/>
        </authorList>
    </citation>
    <scope>NUCLEOTIDE SEQUENCE</scope>
    <source>
        <strain evidence="1">RS5133</strain>
    </source>
</reference>
<accession>A0AAV5WJP4</accession>
<dbReference type="EMBL" id="BTSY01000005">
    <property type="protein sequence ID" value="GMT31116.1"/>
    <property type="molecule type" value="Genomic_DNA"/>
</dbReference>
<organism evidence="1 2">
    <name type="scientific">Pristionchus fissidentatus</name>
    <dbReference type="NCBI Taxonomy" id="1538716"/>
    <lineage>
        <taxon>Eukaryota</taxon>
        <taxon>Metazoa</taxon>
        <taxon>Ecdysozoa</taxon>
        <taxon>Nematoda</taxon>
        <taxon>Chromadorea</taxon>
        <taxon>Rhabditida</taxon>
        <taxon>Rhabditina</taxon>
        <taxon>Diplogasteromorpha</taxon>
        <taxon>Diplogasteroidea</taxon>
        <taxon>Neodiplogasteridae</taxon>
        <taxon>Pristionchus</taxon>
    </lineage>
</organism>
<gene>
    <name evidence="1" type="ORF">PFISCL1PPCAC_22413</name>
</gene>
<name>A0AAV5WJP4_9BILA</name>
<dbReference type="Proteomes" id="UP001432322">
    <property type="component" value="Unassembled WGS sequence"/>
</dbReference>
<comment type="caution">
    <text evidence="1">The sequence shown here is derived from an EMBL/GenBank/DDBJ whole genome shotgun (WGS) entry which is preliminary data.</text>
</comment>
<evidence type="ECO:0000313" key="1">
    <source>
        <dbReference type="EMBL" id="GMT31116.1"/>
    </source>
</evidence>
<feature type="non-terminal residue" evidence="1">
    <location>
        <position position="163"/>
    </location>
</feature>
<keyword evidence="2" id="KW-1185">Reference proteome</keyword>
<feature type="non-terminal residue" evidence="1">
    <location>
        <position position="1"/>
    </location>
</feature>
<sequence>SVPCEKVEEPACEEDEICGKLDHTYKCAANFHTMFRQTPTSNFTKVTITCTEGDVTVKDGNAKKIPYLSGESIAKCARKKCSHCKFEATETGDFPLPKYTPSDAFDKCSKIECENGGFMVINENVATSEAVQCSSITPDTEETNAKWTVEEQPTQIKRAQCKE</sequence>